<organism evidence="2 3">
    <name type="scientific">Morus notabilis</name>
    <dbReference type="NCBI Taxonomy" id="981085"/>
    <lineage>
        <taxon>Eukaryota</taxon>
        <taxon>Viridiplantae</taxon>
        <taxon>Streptophyta</taxon>
        <taxon>Embryophyta</taxon>
        <taxon>Tracheophyta</taxon>
        <taxon>Spermatophyta</taxon>
        <taxon>Magnoliopsida</taxon>
        <taxon>eudicotyledons</taxon>
        <taxon>Gunneridae</taxon>
        <taxon>Pentapetalae</taxon>
        <taxon>rosids</taxon>
        <taxon>fabids</taxon>
        <taxon>Rosales</taxon>
        <taxon>Moraceae</taxon>
        <taxon>Moreae</taxon>
        <taxon>Morus</taxon>
    </lineage>
</organism>
<gene>
    <name evidence="2" type="ORF">L484_008655</name>
</gene>
<keyword evidence="3" id="KW-1185">Reference proteome</keyword>
<dbReference type="AlphaFoldDB" id="W9RUY8"/>
<feature type="signal peptide" evidence="1">
    <location>
        <begin position="1"/>
        <end position="18"/>
    </location>
</feature>
<evidence type="ECO:0000256" key="1">
    <source>
        <dbReference type="SAM" id="SignalP"/>
    </source>
</evidence>
<dbReference type="Proteomes" id="UP000030645">
    <property type="component" value="Unassembled WGS sequence"/>
</dbReference>
<feature type="chain" id="PRO_5004931631" description="Secreted protein" evidence="1">
    <location>
        <begin position="19"/>
        <end position="113"/>
    </location>
</feature>
<dbReference type="EMBL" id="KE345260">
    <property type="protein sequence ID" value="EXB97165.1"/>
    <property type="molecule type" value="Genomic_DNA"/>
</dbReference>
<accession>W9RUY8</accession>
<keyword evidence="1" id="KW-0732">Signal</keyword>
<reference evidence="3" key="1">
    <citation type="submission" date="2013-01" db="EMBL/GenBank/DDBJ databases">
        <title>Draft Genome Sequence of a Mulberry Tree, Morus notabilis C.K. Schneid.</title>
        <authorList>
            <person name="He N."/>
            <person name="Zhao S."/>
        </authorList>
    </citation>
    <scope>NUCLEOTIDE SEQUENCE</scope>
</reference>
<evidence type="ECO:0000313" key="2">
    <source>
        <dbReference type="EMBL" id="EXB97165.1"/>
    </source>
</evidence>
<name>W9RUY8_9ROSA</name>
<protein>
    <recommendedName>
        <fullName evidence="4">Secreted protein</fullName>
    </recommendedName>
</protein>
<proteinExistence type="predicted"/>
<evidence type="ECO:0008006" key="4">
    <source>
        <dbReference type="Google" id="ProtNLM"/>
    </source>
</evidence>
<evidence type="ECO:0000313" key="3">
    <source>
        <dbReference type="Proteomes" id="UP000030645"/>
    </source>
</evidence>
<sequence>MSLFYWIKKIWFLGPLLGSGPAGKASPEPISFCLSNLITEAEQAHSWAWAFAPYGAKAIIRDFTLRCSPLQQLQCCCRSAMVDLWPWQPPFAGDCRRRLSPATVRSPENLFFL</sequence>